<dbReference type="SUPFAM" id="SSF50249">
    <property type="entry name" value="Nucleic acid-binding proteins"/>
    <property type="match status" value="1"/>
</dbReference>
<dbReference type="AlphaFoldDB" id="S8E0B5"/>
<dbReference type="STRING" id="743788.S8E0B5"/>
<dbReference type="InterPro" id="IPR012340">
    <property type="entry name" value="NA-bd_OB-fold"/>
</dbReference>
<reference evidence="3 4" key="1">
    <citation type="journal article" date="2012" name="Science">
        <title>The Paleozoic origin of enzymatic lignin decomposition reconstructed from 31 fungal genomes.</title>
        <authorList>
            <person name="Floudas D."/>
            <person name="Binder M."/>
            <person name="Riley R."/>
            <person name="Barry K."/>
            <person name="Blanchette R.A."/>
            <person name="Henrissat B."/>
            <person name="Martinez A.T."/>
            <person name="Otillar R."/>
            <person name="Spatafora J.W."/>
            <person name="Yadav J.S."/>
            <person name="Aerts A."/>
            <person name="Benoit I."/>
            <person name="Boyd A."/>
            <person name="Carlson A."/>
            <person name="Copeland A."/>
            <person name="Coutinho P.M."/>
            <person name="de Vries R.P."/>
            <person name="Ferreira P."/>
            <person name="Findley K."/>
            <person name="Foster B."/>
            <person name="Gaskell J."/>
            <person name="Glotzer D."/>
            <person name="Gorecki P."/>
            <person name="Heitman J."/>
            <person name="Hesse C."/>
            <person name="Hori C."/>
            <person name="Igarashi K."/>
            <person name="Jurgens J.A."/>
            <person name="Kallen N."/>
            <person name="Kersten P."/>
            <person name="Kohler A."/>
            <person name="Kuees U."/>
            <person name="Kumar T.K.A."/>
            <person name="Kuo A."/>
            <person name="LaButti K."/>
            <person name="Larrondo L.F."/>
            <person name="Lindquist E."/>
            <person name="Ling A."/>
            <person name="Lombard V."/>
            <person name="Lucas S."/>
            <person name="Lundell T."/>
            <person name="Martin R."/>
            <person name="McLaughlin D.J."/>
            <person name="Morgenstern I."/>
            <person name="Morin E."/>
            <person name="Murat C."/>
            <person name="Nagy L.G."/>
            <person name="Nolan M."/>
            <person name="Ohm R.A."/>
            <person name="Patyshakuliyeva A."/>
            <person name="Rokas A."/>
            <person name="Ruiz-Duenas F.J."/>
            <person name="Sabat G."/>
            <person name="Salamov A."/>
            <person name="Samejima M."/>
            <person name="Schmutz J."/>
            <person name="Slot J.C."/>
            <person name="St John F."/>
            <person name="Stenlid J."/>
            <person name="Sun H."/>
            <person name="Sun S."/>
            <person name="Syed K."/>
            <person name="Tsang A."/>
            <person name="Wiebenga A."/>
            <person name="Young D."/>
            <person name="Pisabarro A."/>
            <person name="Eastwood D.C."/>
            <person name="Martin F."/>
            <person name="Cullen D."/>
            <person name="Grigoriev I.V."/>
            <person name="Hibbett D.S."/>
        </authorList>
    </citation>
    <scope>NUCLEOTIDE SEQUENCE</scope>
    <source>
        <strain evidence="4">FP-58527</strain>
    </source>
</reference>
<gene>
    <name evidence="3" type="ORF">FOMPIDRAFT_1053022</name>
</gene>
<evidence type="ECO:0000313" key="3">
    <source>
        <dbReference type="EMBL" id="EPS96793.1"/>
    </source>
</evidence>
<name>S8E0B5_FOMSC</name>
<dbReference type="GO" id="GO:0003677">
    <property type="term" value="F:DNA binding"/>
    <property type="evidence" value="ECO:0007669"/>
    <property type="project" value="UniProtKB-KW"/>
</dbReference>
<dbReference type="Proteomes" id="UP000015241">
    <property type="component" value="Unassembled WGS sequence"/>
</dbReference>
<organism evidence="3 4">
    <name type="scientific">Fomitopsis schrenkii</name>
    <name type="common">Brown rot fungus</name>
    <dbReference type="NCBI Taxonomy" id="2126942"/>
    <lineage>
        <taxon>Eukaryota</taxon>
        <taxon>Fungi</taxon>
        <taxon>Dikarya</taxon>
        <taxon>Basidiomycota</taxon>
        <taxon>Agaricomycotina</taxon>
        <taxon>Agaricomycetes</taxon>
        <taxon>Polyporales</taxon>
        <taxon>Fomitopsis</taxon>
    </lineage>
</organism>
<dbReference type="InParanoid" id="S8E0B5"/>
<evidence type="ECO:0000313" key="4">
    <source>
        <dbReference type="Proteomes" id="UP000015241"/>
    </source>
</evidence>
<dbReference type="InterPro" id="IPR031657">
    <property type="entry name" value="REPA_OB_2"/>
</dbReference>
<evidence type="ECO:0000259" key="2">
    <source>
        <dbReference type="Pfam" id="PF16900"/>
    </source>
</evidence>
<sequence length="149" mass="16027">MPTIRYNFVDLAKLTDPTPFVEVISPTELVSIKAGTTLQKHGLTLVDYSGYAVRLTLWGKRADSFVDGDQPVVAIRAANASDLGGHSLSMSSMSNMQGNSDIPEHTRCAGSVLGADVPYSHANTGAGRFAQFDRTAQVVSLNEVKMRQL</sequence>
<protein>
    <recommendedName>
        <fullName evidence="2">Replication protein A OB domain-containing protein</fullName>
    </recommendedName>
</protein>
<accession>S8E0B5</accession>
<dbReference type="Pfam" id="PF16900">
    <property type="entry name" value="REPA_OB_2"/>
    <property type="match status" value="1"/>
</dbReference>
<dbReference type="OrthoDB" id="1751331at2759"/>
<keyword evidence="1" id="KW-0238">DNA-binding</keyword>
<dbReference type="HOGENOM" id="CLU_1749674_0_0_1"/>
<dbReference type="Gene3D" id="2.40.50.140">
    <property type="entry name" value="Nucleic acid-binding proteins"/>
    <property type="match status" value="1"/>
</dbReference>
<evidence type="ECO:0000256" key="1">
    <source>
        <dbReference type="ARBA" id="ARBA00023125"/>
    </source>
</evidence>
<dbReference type="EMBL" id="KE504184">
    <property type="protein sequence ID" value="EPS96793.1"/>
    <property type="molecule type" value="Genomic_DNA"/>
</dbReference>
<feature type="domain" description="Replication protein A OB" evidence="2">
    <location>
        <begin position="21"/>
        <end position="97"/>
    </location>
</feature>
<proteinExistence type="predicted"/>
<dbReference type="eggNOG" id="KOG0851">
    <property type="taxonomic scope" value="Eukaryota"/>
</dbReference>
<keyword evidence="4" id="KW-1185">Reference proteome</keyword>